<keyword evidence="3" id="KW-1185">Reference proteome</keyword>
<dbReference type="GO" id="GO:0016746">
    <property type="term" value="F:acyltransferase activity"/>
    <property type="evidence" value="ECO:0007669"/>
    <property type="project" value="UniProtKB-KW"/>
</dbReference>
<gene>
    <name evidence="2" type="ORF">LOC71_10725</name>
</gene>
<keyword evidence="2" id="KW-0808">Transferase</keyword>
<evidence type="ECO:0000313" key="3">
    <source>
        <dbReference type="Proteomes" id="UP001430306"/>
    </source>
</evidence>
<dbReference type="SUPFAM" id="SSF55729">
    <property type="entry name" value="Acyl-CoA N-acyltransferases (Nat)"/>
    <property type="match status" value="1"/>
</dbReference>
<feature type="domain" description="BioF2-like acetyltransferase" evidence="1">
    <location>
        <begin position="175"/>
        <end position="324"/>
    </location>
</feature>
<dbReference type="InterPro" id="IPR016181">
    <property type="entry name" value="Acyl_CoA_acyltransferase"/>
</dbReference>
<keyword evidence="2" id="KW-0012">Acyltransferase</keyword>
<evidence type="ECO:0000313" key="2">
    <source>
        <dbReference type="EMBL" id="MCC9642748.1"/>
    </source>
</evidence>
<organism evidence="2 3">
    <name type="scientific">Rhodopirellula halodulae</name>
    <dbReference type="NCBI Taxonomy" id="2894198"/>
    <lineage>
        <taxon>Bacteria</taxon>
        <taxon>Pseudomonadati</taxon>
        <taxon>Planctomycetota</taxon>
        <taxon>Planctomycetia</taxon>
        <taxon>Pirellulales</taxon>
        <taxon>Pirellulaceae</taxon>
        <taxon>Rhodopirellula</taxon>
    </lineage>
</organism>
<sequence>MIHIEICKAPEDLLANVNAWDGVAGGIPFRQSFWLHSWWQQFGDPARAYFLLARDEDDVCRGILPLERSPDDLRRLQTIAAGNVCTDHVSLLVNAKDRDEVIRGFANHLLEVAGDREFGWDQIDFDGTVAGDPTMESFLRCLQDFGNEPSVRTRMNVWFNRCEPTWDDLLTKRSRKYRHRVRRLLKQLDESDGELFVRDVSDPNQVHEGLSTLVRLHQQRWEGVGEPGTYADPRLLRFVTNATLEMSERGRLLLPQLVYRGEVIATELHYIGDDLRQYCYSTGVNHAFPELKPGILLNSYMFREAHRRGRAGIDYMRGDETYKSRLHSQPIPLLEITLFAKHARGQMRRAQDHATQMLKVQWRKMKELPQSCVLNLDEAFSDEYREYLPDQSVAKMPLGQYQTSSKLPVANAMEAHASATNAMDAVLKPTSAGVYPAFGLAAETV</sequence>
<dbReference type="InterPro" id="IPR038740">
    <property type="entry name" value="BioF2-like_GNAT_dom"/>
</dbReference>
<accession>A0ABS8NIX3</accession>
<evidence type="ECO:0000259" key="1">
    <source>
        <dbReference type="Pfam" id="PF13480"/>
    </source>
</evidence>
<dbReference type="Proteomes" id="UP001430306">
    <property type="component" value="Unassembled WGS sequence"/>
</dbReference>
<comment type="caution">
    <text evidence="2">The sequence shown here is derived from an EMBL/GenBank/DDBJ whole genome shotgun (WGS) entry which is preliminary data.</text>
</comment>
<dbReference type="EC" id="2.3.1.-" evidence="2"/>
<proteinExistence type="predicted"/>
<dbReference type="EMBL" id="JAJKFW010000022">
    <property type="protein sequence ID" value="MCC9642748.1"/>
    <property type="molecule type" value="Genomic_DNA"/>
</dbReference>
<name>A0ABS8NIX3_9BACT</name>
<dbReference type="RefSeq" id="WP_230273674.1">
    <property type="nucleotide sequence ID" value="NZ_JAJKFW010000022.1"/>
</dbReference>
<dbReference type="Pfam" id="PF13480">
    <property type="entry name" value="Acetyltransf_6"/>
    <property type="match status" value="1"/>
</dbReference>
<protein>
    <submittedName>
        <fullName evidence="2">GNAT family N-acetyltransferase</fullName>
        <ecNumber evidence="2">2.3.1.-</ecNumber>
    </submittedName>
</protein>
<reference evidence="2" key="1">
    <citation type="submission" date="2021-11" db="EMBL/GenBank/DDBJ databases">
        <title>Genome sequence.</title>
        <authorList>
            <person name="Sun Q."/>
        </authorList>
    </citation>
    <scope>NUCLEOTIDE SEQUENCE</scope>
    <source>
        <strain evidence="2">JC740</strain>
    </source>
</reference>